<keyword evidence="3" id="KW-1185">Reference proteome</keyword>
<proteinExistence type="predicted"/>
<sequence>MNKDSLIQFIQQVLPMSPVKVEQLVENFRPMQIERNGHILKAGKVCNTSHFIEKGIIRSYTYDFEGNEVTTAFYLKNDFASDQLSFFKRSPAKEYLQAITDCETWYITYENMQAAFHALPEFREFGRLNIISYYGDLKNRMLSMLQETAEQRYSNLLHSSPELFQNVPLKYIASYLGITDTSLSRIRKEFAKK</sequence>
<accession>W0F317</accession>
<dbReference type="InterPro" id="IPR018490">
    <property type="entry name" value="cNMP-bd_dom_sf"/>
</dbReference>
<dbReference type="Pfam" id="PF00027">
    <property type="entry name" value="cNMP_binding"/>
    <property type="match status" value="1"/>
</dbReference>
<evidence type="ECO:0000259" key="1">
    <source>
        <dbReference type="Pfam" id="PF00027"/>
    </source>
</evidence>
<dbReference type="CDD" id="cd00038">
    <property type="entry name" value="CAP_ED"/>
    <property type="match status" value="1"/>
</dbReference>
<evidence type="ECO:0000313" key="2">
    <source>
        <dbReference type="EMBL" id="AHF15696.1"/>
    </source>
</evidence>
<dbReference type="KEGG" id="nso:NIASO_12115"/>
<dbReference type="OrthoDB" id="1044733at2"/>
<feature type="domain" description="Cyclic nucleotide-binding" evidence="1">
    <location>
        <begin position="32"/>
        <end position="116"/>
    </location>
</feature>
<organism evidence="2 3">
    <name type="scientific">Niabella soli DSM 19437</name>
    <dbReference type="NCBI Taxonomy" id="929713"/>
    <lineage>
        <taxon>Bacteria</taxon>
        <taxon>Pseudomonadati</taxon>
        <taxon>Bacteroidota</taxon>
        <taxon>Chitinophagia</taxon>
        <taxon>Chitinophagales</taxon>
        <taxon>Chitinophagaceae</taxon>
        <taxon>Niabella</taxon>
    </lineage>
</organism>
<dbReference type="InterPro" id="IPR000595">
    <property type="entry name" value="cNMP-bd_dom"/>
</dbReference>
<dbReference type="EMBL" id="CP007035">
    <property type="protein sequence ID" value="AHF15696.1"/>
    <property type="molecule type" value="Genomic_DNA"/>
</dbReference>
<dbReference type="RefSeq" id="WP_008585857.1">
    <property type="nucleotide sequence ID" value="NZ_CP007035.1"/>
</dbReference>
<dbReference type="Proteomes" id="UP000003586">
    <property type="component" value="Chromosome"/>
</dbReference>
<dbReference type="eggNOG" id="COG0664">
    <property type="taxonomic scope" value="Bacteria"/>
</dbReference>
<evidence type="ECO:0000313" key="3">
    <source>
        <dbReference type="Proteomes" id="UP000003586"/>
    </source>
</evidence>
<dbReference type="Gene3D" id="2.60.120.10">
    <property type="entry name" value="Jelly Rolls"/>
    <property type="match status" value="1"/>
</dbReference>
<protein>
    <submittedName>
        <fullName evidence="2">Crp/Fnr family transcription regulator</fullName>
    </submittedName>
</protein>
<name>W0F317_9BACT</name>
<gene>
    <name evidence="2" type="ORF">NIASO_12115</name>
</gene>
<dbReference type="STRING" id="929713.NIASO_12115"/>
<dbReference type="HOGENOM" id="CLU_075053_9_3_10"/>
<reference evidence="2 3" key="1">
    <citation type="submission" date="2013-12" db="EMBL/GenBank/DDBJ databases">
        <authorList>
            <consortium name="DOE Joint Genome Institute"/>
            <person name="Eisen J."/>
            <person name="Huntemann M."/>
            <person name="Han J."/>
            <person name="Chen A."/>
            <person name="Kyrpides N."/>
            <person name="Mavromatis K."/>
            <person name="Markowitz V."/>
            <person name="Palaniappan K."/>
            <person name="Ivanova N."/>
            <person name="Schaumberg A."/>
            <person name="Pati A."/>
            <person name="Liolios K."/>
            <person name="Nordberg H.P."/>
            <person name="Cantor M.N."/>
            <person name="Hua S.X."/>
            <person name="Woyke T."/>
        </authorList>
    </citation>
    <scope>NUCLEOTIDE SEQUENCE [LARGE SCALE GENOMIC DNA]</scope>
    <source>
        <strain evidence="3">DSM 19437</strain>
    </source>
</reference>
<dbReference type="SUPFAM" id="SSF51206">
    <property type="entry name" value="cAMP-binding domain-like"/>
    <property type="match status" value="1"/>
</dbReference>
<dbReference type="AlphaFoldDB" id="W0F317"/>
<dbReference type="InterPro" id="IPR014710">
    <property type="entry name" value="RmlC-like_jellyroll"/>
</dbReference>